<dbReference type="EMBL" id="FOIS01000001">
    <property type="protein sequence ID" value="SEV83903.1"/>
    <property type="molecule type" value="Genomic_DNA"/>
</dbReference>
<organism evidence="2 3">
    <name type="scientific">Natrinema salifodinae</name>
    <dbReference type="NCBI Taxonomy" id="1202768"/>
    <lineage>
        <taxon>Archaea</taxon>
        <taxon>Methanobacteriati</taxon>
        <taxon>Methanobacteriota</taxon>
        <taxon>Stenosarchaea group</taxon>
        <taxon>Halobacteria</taxon>
        <taxon>Halobacteriales</taxon>
        <taxon>Natrialbaceae</taxon>
        <taxon>Natrinema</taxon>
    </lineage>
</organism>
<feature type="transmembrane region" description="Helical" evidence="1">
    <location>
        <begin position="381"/>
        <end position="404"/>
    </location>
</feature>
<feature type="transmembrane region" description="Helical" evidence="1">
    <location>
        <begin position="287"/>
        <end position="320"/>
    </location>
</feature>
<feature type="transmembrane region" description="Helical" evidence="1">
    <location>
        <begin position="443"/>
        <end position="461"/>
    </location>
</feature>
<evidence type="ECO:0000313" key="3">
    <source>
        <dbReference type="Proteomes" id="UP000183275"/>
    </source>
</evidence>
<dbReference type="Proteomes" id="UP000183275">
    <property type="component" value="Unassembled WGS sequence"/>
</dbReference>
<dbReference type="eggNOG" id="arCOG06447">
    <property type="taxonomic scope" value="Archaea"/>
</dbReference>
<feature type="transmembrane region" description="Helical" evidence="1">
    <location>
        <begin position="203"/>
        <end position="223"/>
    </location>
</feature>
<keyword evidence="1" id="KW-0812">Transmembrane</keyword>
<keyword evidence="1" id="KW-0472">Membrane</keyword>
<dbReference type="STRING" id="1202768.SAMN05216285_0547"/>
<feature type="transmembrane region" description="Helical" evidence="1">
    <location>
        <begin position="103"/>
        <end position="120"/>
    </location>
</feature>
<accession>A0A1I0M6C6</accession>
<gene>
    <name evidence="2" type="ORF">SAMN05216285_0547</name>
</gene>
<feature type="transmembrane region" description="Helical" evidence="1">
    <location>
        <begin position="16"/>
        <end position="35"/>
    </location>
</feature>
<evidence type="ECO:0000313" key="2">
    <source>
        <dbReference type="EMBL" id="SEV83903.1"/>
    </source>
</evidence>
<keyword evidence="3" id="KW-1185">Reference proteome</keyword>
<feature type="transmembrane region" description="Helical" evidence="1">
    <location>
        <begin position="327"/>
        <end position="345"/>
    </location>
</feature>
<dbReference type="AlphaFoldDB" id="A0A1I0M6C6"/>
<name>A0A1I0M6C6_9EURY</name>
<feature type="transmembrane region" description="Helical" evidence="1">
    <location>
        <begin position="127"/>
        <end position="147"/>
    </location>
</feature>
<keyword evidence="1" id="KW-1133">Transmembrane helix</keyword>
<feature type="transmembrane region" description="Helical" evidence="1">
    <location>
        <begin position="179"/>
        <end position="196"/>
    </location>
</feature>
<feature type="transmembrane region" description="Helical" evidence="1">
    <location>
        <begin position="78"/>
        <end position="97"/>
    </location>
</feature>
<feature type="transmembrane region" description="Helical" evidence="1">
    <location>
        <begin position="263"/>
        <end position="281"/>
    </location>
</feature>
<sequence length="628" mass="69995">MSYGVSATAALVRKRYFPWLALLFSGAATACLYLLNSYLHLPLAVSVVLGTFLFLVFHNENRSVAAAAFERRPVRLKAYLVAYFVCLALSVFLAVNSHHPPGYEFYLSIALLSALLLCVLTHARTSVGCVLFLVSAGWLFLWPQVVFPNGFGGQDSYYHVSQVIRPIIEHGSVPPQTNYTYFPGHHVLVSVLSLVLDTSARRTYYFTTASVLAILSLFVYAFARLFSVDLLGRTYVTPEIAVVVYLSSSFVLRYAYQGNHLPYAIFFLMIILYLTYRVLFWSDTDSYAMYVLLLLAYLSLIVTHHYTTAMGLLLVLVLFVTSRSRRVLLVTFAAGVFTLLHWGWIADVNGLDLVVTNVVPLFRDFGFSDPTSASTDQPLSVLLYTTIGTALVLLFAQIGLLLGIRSSRVQTVSLVTVCYFLLGLIGVGVIVGTEGLSPNRIFFISQVLFLPALCASGIVLLGSRRILLFGTVTIVLVSALTVAGPAPAFETAILGNDVPNSKTFQTTNERAAIEWYDDVGDTDDRVYTSRSYVDFRTGTAMFRPHLEESTVDARMIPVADDEYNKTDIEDDEIYFHTIYDKEIGYRPELESSRRVGQAETTQISDRSVDEIRTRNDNVYSNQVVEVYK</sequence>
<feature type="transmembrane region" description="Helical" evidence="1">
    <location>
        <begin position="466"/>
        <end position="486"/>
    </location>
</feature>
<proteinExistence type="predicted"/>
<feature type="transmembrane region" description="Helical" evidence="1">
    <location>
        <begin position="411"/>
        <end position="431"/>
    </location>
</feature>
<feature type="transmembrane region" description="Helical" evidence="1">
    <location>
        <begin position="41"/>
        <end position="57"/>
    </location>
</feature>
<reference evidence="3" key="1">
    <citation type="submission" date="2016-10" db="EMBL/GenBank/DDBJ databases">
        <authorList>
            <person name="Varghese N."/>
        </authorList>
    </citation>
    <scope>NUCLEOTIDE SEQUENCE [LARGE SCALE GENOMIC DNA]</scope>
    <source>
        <strain evidence="3">CGMCC 1.12284</strain>
    </source>
</reference>
<evidence type="ECO:0008006" key="4">
    <source>
        <dbReference type="Google" id="ProtNLM"/>
    </source>
</evidence>
<feature type="transmembrane region" description="Helical" evidence="1">
    <location>
        <begin position="235"/>
        <end position="256"/>
    </location>
</feature>
<evidence type="ECO:0000256" key="1">
    <source>
        <dbReference type="SAM" id="Phobius"/>
    </source>
</evidence>
<protein>
    <recommendedName>
        <fullName evidence="4">Dolichyl-phosphate-mannose-protein mannosyltransferase</fullName>
    </recommendedName>
</protein>